<reference evidence="1" key="1">
    <citation type="submission" date="2020-11" db="EMBL/GenBank/DDBJ databases">
        <authorList>
            <consortium name="DOE Joint Genome Institute"/>
            <person name="Ahrendt S."/>
            <person name="Riley R."/>
            <person name="Andreopoulos W."/>
            <person name="Labutti K."/>
            <person name="Pangilinan J."/>
            <person name="Ruiz-Duenas F.J."/>
            <person name="Barrasa J.M."/>
            <person name="Sanchez-Garcia M."/>
            <person name="Camarero S."/>
            <person name="Miyauchi S."/>
            <person name="Serrano A."/>
            <person name="Linde D."/>
            <person name="Babiker R."/>
            <person name="Drula E."/>
            <person name="Ayuso-Fernandez I."/>
            <person name="Pacheco R."/>
            <person name="Padilla G."/>
            <person name="Ferreira P."/>
            <person name="Barriuso J."/>
            <person name="Kellner H."/>
            <person name="Castanera R."/>
            <person name="Alfaro M."/>
            <person name="Ramirez L."/>
            <person name="Pisabarro A.G."/>
            <person name="Kuo A."/>
            <person name="Tritt A."/>
            <person name="Lipzen A."/>
            <person name="He G."/>
            <person name="Yan M."/>
            <person name="Ng V."/>
            <person name="Cullen D."/>
            <person name="Martin F."/>
            <person name="Rosso M.-N."/>
            <person name="Henrissat B."/>
            <person name="Hibbett D."/>
            <person name="Martinez A.T."/>
            <person name="Grigoriev I.V."/>
        </authorList>
    </citation>
    <scope>NUCLEOTIDE SEQUENCE</scope>
    <source>
        <strain evidence="1">CBS 247.69</strain>
    </source>
</reference>
<keyword evidence="2" id="KW-1185">Reference proteome</keyword>
<comment type="caution">
    <text evidence="1">The sequence shown here is derived from an EMBL/GenBank/DDBJ whole genome shotgun (WGS) entry which is preliminary data.</text>
</comment>
<evidence type="ECO:0000313" key="1">
    <source>
        <dbReference type="EMBL" id="KAF9464643.1"/>
    </source>
</evidence>
<dbReference type="Proteomes" id="UP000807353">
    <property type="component" value="Unassembled WGS sequence"/>
</dbReference>
<protein>
    <recommendedName>
        <fullName evidence="3">KOW domain-containing protein</fullName>
    </recommendedName>
</protein>
<dbReference type="OrthoDB" id="3048815at2759"/>
<gene>
    <name evidence="1" type="ORF">BDZ94DRAFT_1307872</name>
</gene>
<proteinExistence type="predicted"/>
<evidence type="ECO:0008006" key="3">
    <source>
        <dbReference type="Google" id="ProtNLM"/>
    </source>
</evidence>
<accession>A0A9P5Y797</accession>
<dbReference type="EMBL" id="MU150253">
    <property type="protein sequence ID" value="KAF9464643.1"/>
    <property type="molecule type" value="Genomic_DNA"/>
</dbReference>
<dbReference type="AlphaFoldDB" id="A0A9P5Y797"/>
<name>A0A9P5Y797_9AGAR</name>
<sequence length="201" mass="22089">MRDSPALRNGDFLKVKRGNLQGEKGLVVEVTDEHVYIAEWLETQGPEAFVGPNSIKPHKVHRNWVKVIDPPIILHSQLPTSSNAMAPPSDHAMKGAHTVIKDVQLSKATLSGLKVTVQFIHLNLVHPYSGKFLDYDDIVESLSCLKLGDYAPPKNKIFVPLAHHSTKFPPPVPTKATTLAVGGSTPMPNFHYLIPAWNPSS</sequence>
<evidence type="ECO:0000313" key="2">
    <source>
        <dbReference type="Proteomes" id="UP000807353"/>
    </source>
</evidence>
<organism evidence="1 2">
    <name type="scientific">Collybia nuda</name>
    <dbReference type="NCBI Taxonomy" id="64659"/>
    <lineage>
        <taxon>Eukaryota</taxon>
        <taxon>Fungi</taxon>
        <taxon>Dikarya</taxon>
        <taxon>Basidiomycota</taxon>
        <taxon>Agaricomycotina</taxon>
        <taxon>Agaricomycetes</taxon>
        <taxon>Agaricomycetidae</taxon>
        <taxon>Agaricales</taxon>
        <taxon>Tricholomatineae</taxon>
        <taxon>Clitocybaceae</taxon>
        <taxon>Collybia</taxon>
    </lineage>
</organism>